<name>A0ABY5PNP5_9ACTN</name>
<organism evidence="2 3">
    <name type="scientific">Svornostia abyssi</name>
    <dbReference type="NCBI Taxonomy" id="2898438"/>
    <lineage>
        <taxon>Bacteria</taxon>
        <taxon>Bacillati</taxon>
        <taxon>Actinomycetota</taxon>
        <taxon>Thermoleophilia</taxon>
        <taxon>Solirubrobacterales</taxon>
        <taxon>Baekduiaceae</taxon>
        <taxon>Svornostia</taxon>
    </lineage>
</organism>
<dbReference type="Pfam" id="PF04280">
    <property type="entry name" value="Tim44"/>
    <property type="match status" value="1"/>
</dbReference>
<accession>A0ABY5PNP5</accession>
<reference evidence="3" key="1">
    <citation type="submission" date="2021-11" db="EMBL/GenBank/DDBJ databases">
        <title>Cultivation dependent microbiological survey of springs from the worlds oldest radium mine currently devoted to the extraction of radon-saturated water.</title>
        <authorList>
            <person name="Kapinusova G."/>
            <person name="Smrhova T."/>
            <person name="Strejcek M."/>
            <person name="Suman J."/>
            <person name="Jani K."/>
            <person name="Pajer P."/>
            <person name="Uhlik O."/>
        </authorList>
    </citation>
    <scope>NUCLEOTIDE SEQUENCE [LARGE SCALE GENOMIC DNA]</scope>
    <source>
        <strain evidence="3">J379</strain>
    </source>
</reference>
<dbReference type="InterPro" id="IPR007379">
    <property type="entry name" value="Tim44-like_dom"/>
</dbReference>
<dbReference type="PANTHER" id="PTHR41542">
    <property type="entry name" value="BLL5807 PROTEIN"/>
    <property type="match status" value="1"/>
</dbReference>
<dbReference type="SUPFAM" id="SSF54427">
    <property type="entry name" value="NTF2-like"/>
    <property type="match status" value="1"/>
</dbReference>
<dbReference type="EMBL" id="CP088295">
    <property type="protein sequence ID" value="UUY05947.1"/>
    <property type="molecule type" value="Genomic_DNA"/>
</dbReference>
<feature type="domain" description="Tim44-like" evidence="1">
    <location>
        <begin position="1"/>
        <end position="147"/>
    </location>
</feature>
<dbReference type="SMART" id="SM00978">
    <property type="entry name" value="Tim44"/>
    <property type="match status" value="1"/>
</dbReference>
<sequence>MRLASAEAAEDDAYFHHEDVEREATELFLAVQRAWSENDVAQLKTMVGADLMVEWERRLNDFAAKGWRNVCHVHNRPELKYVGLVNREDDTEDRVTVHLSASMDDYVLDANGTKLMHEGSSTEQRSLEEYWTLARHGDGWMLVSIEADAEGHHHLDSEIVASPWSDSRLHDESLVQLAGEEAVVGNGVTAGELVDVDYADDAHAAALDLSLVDPRFGPDVLEAAARRALAGWAEAVDGADTALEAVATPAAIQALLYADDGAHHRIVVRGPRLESLKITALDGKAEPPTMDVAAQVRGRRYVENRDTAALVSGSRDSETTFTVSLRMALDQSWKVVAAGAPVG</sequence>
<dbReference type="PANTHER" id="PTHR41542:SF1">
    <property type="entry name" value="BLL5807 PROTEIN"/>
    <property type="match status" value="1"/>
</dbReference>
<dbReference type="Gene3D" id="3.10.450.240">
    <property type="match status" value="1"/>
</dbReference>
<gene>
    <name evidence="2" type="ORF">LRS13_10645</name>
</gene>
<evidence type="ECO:0000313" key="3">
    <source>
        <dbReference type="Proteomes" id="UP001058860"/>
    </source>
</evidence>
<proteinExistence type="predicted"/>
<protein>
    <submittedName>
        <fullName evidence="2">TIM44-like domain-containing protein</fullName>
    </submittedName>
</protein>
<dbReference type="InterPro" id="IPR032710">
    <property type="entry name" value="NTF2-like_dom_sf"/>
</dbReference>
<dbReference type="Proteomes" id="UP001058860">
    <property type="component" value="Chromosome"/>
</dbReference>
<evidence type="ECO:0000259" key="1">
    <source>
        <dbReference type="SMART" id="SM00978"/>
    </source>
</evidence>
<dbReference type="RefSeq" id="WP_353866385.1">
    <property type="nucleotide sequence ID" value="NZ_CP088295.1"/>
</dbReference>
<keyword evidence="3" id="KW-1185">Reference proteome</keyword>
<evidence type="ECO:0000313" key="2">
    <source>
        <dbReference type="EMBL" id="UUY05947.1"/>
    </source>
</evidence>